<dbReference type="Gene3D" id="1.25.40.20">
    <property type="entry name" value="Ankyrin repeat-containing domain"/>
    <property type="match status" value="1"/>
</dbReference>
<dbReference type="InterPro" id="IPR002110">
    <property type="entry name" value="Ankyrin_rpt"/>
</dbReference>
<dbReference type="AlphaFoldDB" id="A0AAX2RQM3"/>
<accession>A0AAX2RQM3</accession>
<comment type="caution">
    <text evidence="4">The sequence shown here is derived from an EMBL/GenBank/DDBJ whole genome shotgun (WGS) entry which is preliminary data.</text>
</comment>
<evidence type="ECO:0000256" key="3">
    <source>
        <dbReference type="PROSITE-ProRule" id="PRU00023"/>
    </source>
</evidence>
<evidence type="ECO:0000313" key="4">
    <source>
        <dbReference type="EMBL" id="TEU47075.1"/>
    </source>
</evidence>
<dbReference type="SMART" id="SM00248">
    <property type="entry name" value="ANK"/>
    <property type="match status" value="3"/>
</dbReference>
<evidence type="ECO:0000313" key="5">
    <source>
        <dbReference type="Proteomes" id="UP000298234"/>
    </source>
</evidence>
<dbReference type="InterPro" id="IPR036770">
    <property type="entry name" value="Ankyrin_rpt-contain_sf"/>
</dbReference>
<protein>
    <submittedName>
        <fullName evidence="4">Ankyrin repeat domain-containing protein</fullName>
    </submittedName>
</protein>
<feature type="repeat" description="ANK" evidence="3">
    <location>
        <begin position="59"/>
        <end position="91"/>
    </location>
</feature>
<dbReference type="Proteomes" id="UP000298234">
    <property type="component" value="Unassembled WGS sequence"/>
</dbReference>
<evidence type="ECO:0000256" key="1">
    <source>
        <dbReference type="ARBA" id="ARBA00022737"/>
    </source>
</evidence>
<dbReference type="SUPFAM" id="SSF48403">
    <property type="entry name" value="Ankyrin repeat"/>
    <property type="match status" value="1"/>
</dbReference>
<dbReference type="EMBL" id="SNSQ01000017">
    <property type="protein sequence ID" value="TEU47075.1"/>
    <property type="molecule type" value="Genomic_DNA"/>
</dbReference>
<evidence type="ECO:0000256" key="2">
    <source>
        <dbReference type="ARBA" id="ARBA00023043"/>
    </source>
</evidence>
<dbReference type="PANTHER" id="PTHR24198">
    <property type="entry name" value="ANKYRIN REPEAT AND PROTEIN KINASE DOMAIN-CONTAINING PROTEIN"/>
    <property type="match status" value="1"/>
</dbReference>
<dbReference type="PROSITE" id="PS50088">
    <property type="entry name" value="ANK_REPEAT"/>
    <property type="match status" value="1"/>
</dbReference>
<reference evidence="4 5" key="1">
    <citation type="submission" date="2019-03" db="EMBL/GenBank/DDBJ databases">
        <title>Burkholderia cepacia outbreak.</title>
        <authorList>
            <person name="Farzana R."/>
            <person name="Walsh T.R."/>
        </authorList>
    </citation>
    <scope>NUCLEOTIDE SEQUENCE [LARGE SCALE GENOMIC DNA]</scope>
    <source>
        <strain evidence="5">d13</strain>
    </source>
</reference>
<keyword evidence="2 3" id="KW-0040">ANK repeat</keyword>
<gene>
    <name evidence="4" type="ORF">E3D37_17260</name>
</gene>
<dbReference type="PROSITE" id="PS50297">
    <property type="entry name" value="ANK_REP_REGION"/>
    <property type="match status" value="1"/>
</dbReference>
<keyword evidence="1" id="KW-0677">Repeat</keyword>
<proteinExistence type="predicted"/>
<dbReference type="PANTHER" id="PTHR24198:SF165">
    <property type="entry name" value="ANKYRIN REPEAT-CONTAINING PROTEIN-RELATED"/>
    <property type="match status" value="1"/>
</dbReference>
<sequence>MLLGAHFTLWRGEATVSEQKTAKARPLSPLLKMAASSGVHAAVRLRLNRGDDVNATDGNGRTALHLAATRGHLQTCRVLLDAGIDLAARNRDGEDARALALAGGHVDVVALIDTYQNASNVRATAAMTQSSTGHTVVTEVPSEHGVRIKLRSAWRRYIE</sequence>
<dbReference type="RefSeq" id="WP_134257516.1">
    <property type="nucleotide sequence ID" value="NZ_SNSF01000066.1"/>
</dbReference>
<dbReference type="Pfam" id="PF12796">
    <property type="entry name" value="Ank_2"/>
    <property type="match status" value="1"/>
</dbReference>
<organism evidence="4 5">
    <name type="scientific">Burkholderia cepacia</name>
    <name type="common">Pseudomonas cepacia</name>
    <dbReference type="NCBI Taxonomy" id="292"/>
    <lineage>
        <taxon>Bacteria</taxon>
        <taxon>Pseudomonadati</taxon>
        <taxon>Pseudomonadota</taxon>
        <taxon>Betaproteobacteria</taxon>
        <taxon>Burkholderiales</taxon>
        <taxon>Burkholderiaceae</taxon>
        <taxon>Burkholderia</taxon>
        <taxon>Burkholderia cepacia complex</taxon>
    </lineage>
</organism>
<name>A0AAX2RQM3_BURCE</name>